<dbReference type="SMART" id="SM00702">
    <property type="entry name" value="P4Hc"/>
    <property type="match status" value="1"/>
</dbReference>
<protein>
    <submittedName>
        <fullName evidence="5">Proline hydroxylase</fullName>
    </submittedName>
</protein>
<dbReference type="GO" id="GO:0016705">
    <property type="term" value="F:oxidoreductase activity, acting on paired donors, with incorporation or reduction of molecular oxygen"/>
    <property type="evidence" value="ECO:0007669"/>
    <property type="project" value="InterPro"/>
</dbReference>
<evidence type="ECO:0000256" key="1">
    <source>
        <dbReference type="ARBA" id="ARBA00001961"/>
    </source>
</evidence>
<keyword evidence="6" id="KW-1185">Reference proteome</keyword>
<comment type="cofactor">
    <cofactor evidence="1">
        <name>L-ascorbate</name>
        <dbReference type="ChEBI" id="CHEBI:38290"/>
    </cofactor>
</comment>
<feature type="domain" description="Prolyl 4-hydroxylase alpha subunit" evidence="4">
    <location>
        <begin position="19"/>
        <end position="182"/>
    </location>
</feature>
<keyword evidence="3" id="KW-0560">Oxidoreductase</keyword>
<dbReference type="RefSeq" id="WP_105862776.1">
    <property type="nucleotide sequence ID" value="NZ_PUEJ01000005.1"/>
</dbReference>
<evidence type="ECO:0000256" key="2">
    <source>
        <dbReference type="ARBA" id="ARBA00022964"/>
    </source>
</evidence>
<comment type="caution">
    <text evidence="5">The sequence shown here is derived from an EMBL/GenBank/DDBJ whole genome shotgun (WGS) entry which is preliminary data.</text>
</comment>
<dbReference type="Pfam" id="PF13640">
    <property type="entry name" value="2OG-FeII_Oxy_3"/>
    <property type="match status" value="1"/>
</dbReference>
<sequence length="206" mass="23389">MHVIDLDVIRNAEIHDKPYRHIIGEGFLQKDKISSLRQDFPAIDKPGFLTVDDMALRGSFRDLVEDLESSAMAKSLSDKLGLDLDPLPRLTTIRRLSQLKDGRIHTDSESKLATFLVYLNDDWDEDGGCLRVLNGPDDFDDMTAEISPIMGSCFGFRRAANSWHGHKPFAGERRVVQITWLRDAGELERKKKRNGVAQFFKGIFGR</sequence>
<keyword evidence="2" id="KW-0223">Dioxygenase</keyword>
<evidence type="ECO:0000313" key="6">
    <source>
        <dbReference type="Proteomes" id="UP000237682"/>
    </source>
</evidence>
<dbReference type="Gene3D" id="2.60.120.620">
    <property type="entry name" value="q2cbj1_9rhob like domain"/>
    <property type="match status" value="1"/>
</dbReference>
<dbReference type="GO" id="GO:0005506">
    <property type="term" value="F:iron ion binding"/>
    <property type="evidence" value="ECO:0007669"/>
    <property type="project" value="InterPro"/>
</dbReference>
<accession>A0A2S9QB23</accession>
<dbReference type="Proteomes" id="UP000237682">
    <property type="component" value="Unassembled WGS sequence"/>
</dbReference>
<proteinExistence type="predicted"/>
<reference evidence="5 6" key="1">
    <citation type="submission" date="2018-02" db="EMBL/GenBank/DDBJ databases">
        <title>Whole genome sequencing of endophytic bacterium.</title>
        <authorList>
            <person name="Eedara R."/>
            <person name="Podile A.R."/>
        </authorList>
    </citation>
    <scope>NUCLEOTIDE SEQUENCE [LARGE SCALE GENOMIC DNA]</scope>
    <source>
        <strain evidence="5 6">RP1T</strain>
    </source>
</reference>
<evidence type="ECO:0000313" key="5">
    <source>
        <dbReference type="EMBL" id="PRH86547.1"/>
    </source>
</evidence>
<dbReference type="InterPro" id="IPR044862">
    <property type="entry name" value="Pro_4_hyd_alph_FE2OG_OXY"/>
</dbReference>
<dbReference type="GO" id="GO:0031418">
    <property type="term" value="F:L-ascorbic acid binding"/>
    <property type="evidence" value="ECO:0007669"/>
    <property type="project" value="InterPro"/>
</dbReference>
<gene>
    <name evidence="5" type="ORF">C5L14_14510</name>
</gene>
<evidence type="ECO:0000259" key="4">
    <source>
        <dbReference type="SMART" id="SM00702"/>
    </source>
</evidence>
<organism evidence="5 6">
    <name type="scientific">Labrys okinawensis</name>
    <dbReference type="NCBI Taxonomy" id="346911"/>
    <lineage>
        <taxon>Bacteria</taxon>
        <taxon>Pseudomonadati</taxon>
        <taxon>Pseudomonadota</taxon>
        <taxon>Alphaproteobacteria</taxon>
        <taxon>Hyphomicrobiales</taxon>
        <taxon>Xanthobacteraceae</taxon>
        <taxon>Labrys</taxon>
    </lineage>
</organism>
<dbReference type="OrthoDB" id="8578235at2"/>
<dbReference type="GO" id="GO:0051213">
    <property type="term" value="F:dioxygenase activity"/>
    <property type="evidence" value="ECO:0007669"/>
    <property type="project" value="UniProtKB-KW"/>
</dbReference>
<evidence type="ECO:0000256" key="3">
    <source>
        <dbReference type="ARBA" id="ARBA00023002"/>
    </source>
</evidence>
<name>A0A2S9QB23_9HYPH</name>
<dbReference type="InterPro" id="IPR006620">
    <property type="entry name" value="Pro_4_hyd_alph"/>
</dbReference>
<dbReference type="EMBL" id="PUEJ01000005">
    <property type="protein sequence ID" value="PRH86547.1"/>
    <property type="molecule type" value="Genomic_DNA"/>
</dbReference>
<dbReference type="AlphaFoldDB" id="A0A2S9QB23"/>